<evidence type="ECO:0000256" key="2">
    <source>
        <dbReference type="PROSITE-ProRule" id="PRU00176"/>
    </source>
</evidence>
<feature type="compositionally biased region" description="Basic residues" evidence="3">
    <location>
        <begin position="1009"/>
        <end position="1018"/>
    </location>
</feature>
<dbReference type="SMART" id="SM00360">
    <property type="entry name" value="RRM"/>
    <property type="match status" value="2"/>
</dbReference>
<dbReference type="SUPFAM" id="SSF54928">
    <property type="entry name" value="RNA-binding domain, RBD"/>
    <property type="match status" value="2"/>
</dbReference>
<gene>
    <name evidence="5" type="primary">RBM34</name>
    <name evidence="5" type="ORF">OC846_001747</name>
</gene>
<dbReference type="PROSITE" id="PS50102">
    <property type="entry name" value="RRM"/>
    <property type="match status" value="2"/>
</dbReference>
<dbReference type="PANTHER" id="PTHR23236">
    <property type="entry name" value="EUKARYOTIC TRANSLATION INITIATION FACTOR 4B/4H"/>
    <property type="match status" value="1"/>
</dbReference>
<dbReference type="InterPro" id="IPR012677">
    <property type="entry name" value="Nucleotide-bd_a/b_plait_sf"/>
</dbReference>
<proteinExistence type="predicted"/>
<feature type="region of interest" description="Disordered" evidence="3">
    <location>
        <begin position="653"/>
        <end position="678"/>
    </location>
</feature>
<dbReference type="InterPro" id="IPR000504">
    <property type="entry name" value="RRM_dom"/>
</dbReference>
<feature type="compositionally biased region" description="Polar residues" evidence="3">
    <location>
        <begin position="1280"/>
        <end position="1297"/>
    </location>
</feature>
<dbReference type="CDD" id="cd00590">
    <property type="entry name" value="RRM_SF"/>
    <property type="match status" value="1"/>
</dbReference>
<dbReference type="InterPro" id="IPR035979">
    <property type="entry name" value="RBD_domain_sf"/>
</dbReference>
<accession>A0AAN6JTJ5</accession>
<organism evidence="5 6">
    <name type="scientific">Tilletia horrida</name>
    <dbReference type="NCBI Taxonomy" id="155126"/>
    <lineage>
        <taxon>Eukaryota</taxon>
        <taxon>Fungi</taxon>
        <taxon>Dikarya</taxon>
        <taxon>Basidiomycota</taxon>
        <taxon>Ustilaginomycotina</taxon>
        <taxon>Exobasidiomycetes</taxon>
        <taxon>Tilletiales</taxon>
        <taxon>Tilletiaceae</taxon>
        <taxon>Tilletia</taxon>
    </lineage>
</organism>
<feature type="region of interest" description="Disordered" evidence="3">
    <location>
        <begin position="402"/>
        <end position="506"/>
    </location>
</feature>
<feature type="domain" description="RRM" evidence="4">
    <location>
        <begin position="138"/>
        <end position="225"/>
    </location>
</feature>
<feature type="region of interest" description="Disordered" evidence="3">
    <location>
        <begin position="951"/>
        <end position="987"/>
    </location>
</feature>
<protein>
    <submittedName>
        <fullName evidence="5">RNA-binding protein 34</fullName>
    </submittedName>
</protein>
<evidence type="ECO:0000313" key="6">
    <source>
        <dbReference type="Proteomes" id="UP001176517"/>
    </source>
</evidence>
<dbReference type="GO" id="GO:0003723">
    <property type="term" value="F:RNA binding"/>
    <property type="evidence" value="ECO:0007669"/>
    <property type="project" value="UniProtKB-UniRule"/>
</dbReference>
<evidence type="ECO:0000256" key="3">
    <source>
        <dbReference type="SAM" id="MobiDB-lite"/>
    </source>
</evidence>
<feature type="compositionally biased region" description="Basic residues" evidence="3">
    <location>
        <begin position="450"/>
        <end position="462"/>
    </location>
</feature>
<keyword evidence="6" id="KW-1185">Reference proteome</keyword>
<dbReference type="EMBL" id="JAPDMZ010000028">
    <property type="protein sequence ID" value="KAK0555319.1"/>
    <property type="molecule type" value="Genomic_DNA"/>
</dbReference>
<dbReference type="PANTHER" id="PTHR23236:SF11">
    <property type="entry name" value="EUKARYOTIC TRANSLATION INITIATION FACTOR 4H"/>
    <property type="match status" value="1"/>
</dbReference>
<feature type="compositionally biased region" description="Polar residues" evidence="3">
    <location>
        <begin position="467"/>
        <end position="479"/>
    </location>
</feature>
<evidence type="ECO:0000256" key="1">
    <source>
        <dbReference type="ARBA" id="ARBA00022884"/>
    </source>
</evidence>
<sequence>MRSRPITVVKAAPARKVENKVKPKYDTPNPFAALASLDDEHEFPPLSGVSSKVGELNISSDSEVDIAAAVNNASKRGSSLMSSSRAGAAATRGQNAGASLPLLSHFFDDSVSSTRNGDPSYDSVADLLDSFPGSESIMSIFVAGLPPVSLLASNERDRVRQELVEHLAKFAPPLRAKLIPDLSPRRVLNFAFVDFKNEEECNKAIKWGNNSLFRGAPIRLEFARGDRTIVLASPGNVDLEILKQVDESGTYSNEFYRESVRWMNLTEQLADRLCKHFGDIDKIQVGDAPIGDSIVHVTFGCRGEARLAYMAFSNLPLKAHLSAHWLNSPNITAASAQPRRALHPRGPHHPASGLRWPSWRCTSQCSDGVSAYEHNDTFDSKDDSYTSEEYVLDPIRVNLQDQENQEPGTGSPVPKSVTQPSHAALKGAPKHPKATTTTLSTEPPKLSKTALKRQKKKARKLLKVSQGESTLNESTQTPLKTGETIHASAPADTQDSAEDTAEGQLQLSPSVSECPELEALQLGDNFQGPLNYDCDNGLVPTTRPELSIQAATNVDDQVLQETQTPQDEEVEASLSRLSFTYPFCRRAPPSDARENGNAEVSHTKANGHLLQATHYSEDNVIKGDSAPSEKVPRFPLTSTPQDMGMVAAFAEPDRDTEYESENSDSSFYQPNKSPEQVPTISLESNTRANANMDGAYDGISHSVTMEHDVANLTVPLVESDTTLMHAEEAPLSLMVRSASDTAYSYSFSSPPVAASATFDQSESEARKSHDSPPVPSKAVDTATTTLNTIELPKSPNPGPKIVPAESYSEKEIVDRGCSIWVGNLSEDVTAATLQLAFSKCGTIVDIQIKNSLQRTSRFAFIMFDSRDAVERALELDGYRIEGLCIAVRRRAIKHIWVASHSQAAFSRPVPSSYLPGEPVFQPSEAMLPTSRPYWQAPEIHPHFAHHAADHNHFHPTTDPVQSPSEATLPGLNNKGTYPYRSLPGRDHELPAHIHSEVEHQYAHGYGGRGRQKGGKKNANKSNKARGPTRGGKDWKDEVPASGPGPANNESHAPAQGHVMRWPDLQERMQGYGTHMLEMGKTKMNAGHEHQTRQPAYMRQDLVHLQDPSIIRSSDPQPAHGYALSRGAPAYGYSGVASPSAGAGVNPAEGDLVASAQAHSAAAYSSAQSHYAYHSYAPGYAWQGQHYYNPYHPAYVGQVPGYHAYTGETAPSSASTSGASYHTAAPLVTPTALPEVDMSYGYQHAPTHEAIHLHPYHNAGPPAGGMQPSMQAYHSTGHAQVKSNVDDNSSFTSNTQAPQRRGRMQNGRPPQRNPRGTS</sequence>
<feature type="region of interest" description="Disordered" evidence="3">
    <location>
        <begin position="757"/>
        <end position="779"/>
    </location>
</feature>
<dbReference type="Proteomes" id="UP001176517">
    <property type="component" value="Unassembled WGS sequence"/>
</dbReference>
<keyword evidence="1 2" id="KW-0694">RNA-binding</keyword>
<reference evidence="5" key="1">
    <citation type="journal article" date="2023" name="PhytoFront">
        <title>Draft Genome Resources of Seven Strains of Tilletia horrida, Causal Agent of Kernel Smut of Rice.</title>
        <authorList>
            <person name="Khanal S."/>
            <person name="Antony Babu S."/>
            <person name="Zhou X.G."/>
        </authorList>
    </citation>
    <scope>NUCLEOTIDE SEQUENCE</scope>
    <source>
        <strain evidence="5">TX6</strain>
    </source>
</reference>
<feature type="domain" description="RRM" evidence="4">
    <location>
        <begin position="817"/>
        <end position="892"/>
    </location>
</feature>
<feature type="compositionally biased region" description="Polar residues" evidence="3">
    <location>
        <begin position="663"/>
        <end position="678"/>
    </location>
</feature>
<feature type="region of interest" description="Disordered" evidence="3">
    <location>
        <begin position="1003"/>
        <end position="1054"/>
    </location>
</feature>
<dbReference type="Gene3D" id="3.30.70.330">
    <property type="match status" value="2"/>
</dbReference>
<dbReference type="Pfam" id="PF00076">
    <property type="entry name" value="RRM_1"/>
    <property type="match status" value="2"/>
</dbReference>
<name>A0AAN6JTJ5_9BASI</name>
<feature type="region of interest" description="Disordered" evidence="3">
    <location>
        <begin position="1280"/>
        <end position="1317"/>
    </location>
</feature>
<comment type="caution">
    <text evidence="5">The sequence shown here is derived from an EMBL/GenBank/DDBJ whole genome shotgun (WGS) entry which is preliminary data.</text>
</comment>
<evidence type="ECO:0000313" key="5">
    <source>
        <dbReference type="EMBL" id="KAK0555319.1"/>
    </source>
</evidence>
<evidence type="ECO:0000259" key="4">
    <source>
        <dbReference type="PROSITE" id="PS50102"/>
    </source>
</evidence>